<feature type="compositionally biased region" description="Pro residues" evidence="2">
    <location>
        <begin position="189"/>
        <end position="199"/>
    </location>
</feature>
<dbReference type="VEuPathDB" id="TriTrypDB:TM35_000011640"/>
<accession>A0A1X0P8L1</accession>
<gene>
    <name evidence="3" type="ORF">TM35_000011640</name>
</gene>
<feature type="compositionally biased region" description="Basic and acidic residues" evidence="2">
    <location>
        <begin position="1040"/>
        <end position="1049"/>
    </location>
</feature>
<keyword evidence="4" id="KW-1185">Reference proteome</keyword>
<organism evidence="3 4">
    <name type="scientific">Trypanosoma theileri</name>
    <dbReference type="NCBI Taxonomy" id="67003"/>
    <lineage>
        <taxon>Eukaryota</taxon>
        <taxon>Discoba</taxon>
        <taxon>Euglenozoa</taxon>
        <taxon>Kinetoplastea</taxon>
        <taxon>Metakinetoplastina</taxon>
        <taxon>Trypanosomatida</taxon>
        <taxon>Trypanosomatidae</taxon>
        <taxon>Trypanosoma</taxon>
    </lineage>
</organism>
<feature type="compositionally biased region" description="Polar residues" evidence="2">
    <location>
        <begin position="1311"/>
        <end position="1325"/>
    </location>
</feature>
<feature type="compositionally biased region" description="Basic and acidic residues" evidence="2">
    <location>
        <begin position="1130"/>
        <end position="1164"/>
    </location>
</feature>
<sequence length="1460" mass="162105">MVYRYSSSGSGRGSPSPKRVGTGLPPPSPPITTTNTRVVERDAKTLERMLQQMDEAFRSDDENSERQVRLQLLEERQMALRRLCEAVLDNEEDHDVLNFHYPVSDSAGSRRVETGIVSTPRSLEGFSVYDDAAAVARSIRRSASRNGAVFMPSQLPLPVWPFPPRTTAASVPETISDVETVGDRGSLRRPPPPPPPPVIPTTTSTATATGTTRREIETGRYYHGLPSPPPPPLFEEVALAEERSIVEAFLASPRHPYAVEEDLPPRPPVWSASTRQLASRRVAPSNSPENFDRYEDEQLLKTILATVHMHDTEEVKESRTTMASSSSSSSPPPPPPVPSSSYKKDTPDATASTVGNAEGTLGHLSGTMVQNQNKQQQPKQIAPASGAVDVIADDVLSTGTGEVQELLKENQTLHKELEAQDGVLRELTYKTESLARHLVKSMRERTQLQYRVERLDELLGNANSEIGRLKQIAESQSETACGAAGWRAALHAKERELLICEDELRRLRGIVENHIMRSENVRKEQDNTMAPTQVYGDLEELIQELGISHMRQREAEEHARRISEELEAAQSHIQLLDKRLSDAERAAAAQRLREIQECLMPDDDVSQLSPSSLLLSSSLPIPSAEDVSNWPFSARRELARLASHAEGLLFQHAESDRHAELRLSNARREGDELREKCHAYEEEVKTLEVETEMLRRERVARKLSERRWMQQLKDIHDDSVMVSDLLRSTKNKAEEVLRLVSTLDSSHREVKIGVEPFVNNVLRDWDTVVRFLSVLQQMNFVGLQQQQQQQQQNQEKEEKDVERISLSAATKARKDFVLRAVEFAMARENSVTAVKEREKKEKVEGEQQRHQQNGNLHQSALAEWPVMRQVSVEKKTKEVKKEVDDMRELQLHTAKKSPLLPPTSVSPSRTLFLQEEIDTANMASTDHHNYELQSSRRRKKEGMDLVNPPLRHIAPQLSPLPAPPSPSPTPSVSIPTAVDVPDEETSHKSILRQESEKKKFISPLKGQSLSEGPTVSESEEGKESKYKSPSLVHSVSTRDVPAEKSENKHIFSRVTPPALLLRDLSKSSTSSVGENFRKSDSVTLVNEKETTMNVLPQAQHQQKLELPASSIQLNSREEIGDVVELIDSVNKKKIEIEATPRSLAKDKMIEEDHSSQERKKENQRQQESPSNRMKKDVSNSVDINITNKNSGNSNESSRTKTNVVDLSMKASTVRSASDVTKNRTRFQNISKGTTSVSGDDIDNEPRLRMFTPRKINMPKEEESPKETASNEKEENLQKTVTNSGNQIVSTDGTGKTTTSVKETDPSLKPTIISSSRSVHPTNSVPSSGNVSLSTGSSRSSLRRPKSSQVSEEVPPKAQSTTTSTSIRGAPAVSTSTSARASVPTSVPASVPSVGKEDAVTINKTPGLGNVNSEITARRRPSAAMEFPSLHRPCVGHAKQQKESEETVANSGTAVETPETK</sequence>
<feature type="compositionally biased region" description="Polar residues" evidence="2">
    <location>
        <begin position="1357"/>
        <end position="1366"/>
    </location>
</feature>
<reference evidence="3 4" key="1">
    <citation type="submission" date="2017-03" db="EMBL/GenBank/DDBJ databases">
        <title>An alternative strategy for trypanosome survival in the mammalian bloodstream revealed through genome and transcriptome analysis of the ubiquitous bovine parasite Trypanosoma (Megatrypanum) theileri.</title>
        <authorList>
            <person name="Kelly S."/>
            <person name="Ivens A."/>
            <person name="Mott A."/>
            <person name="O'Neill E."/>
            <person name="Emms D."/>
            <person name="Macleod O."/>
            <person name="Voorheis P."/>
            <person name="Matthews J."/>
            <person name="Matthews K."/>
            <person name="Carrington M."/>
        </authorList>
    </citation>
    <scope>NUCLEOTIDE SEQUENCE [LARGE SCALE GENOMIC DNA]</scope>
    <source>
        <strain evidence="3">Edinburgh</strain>
    </source>
</reference>
<feature type="compositionally biased region" description="Basic and acidic residues" evidence="2">
    <location>
        <begin position="984"/>
        <end position="999"/>
    </location>
</feature>
<evidence type="ECO:0000256" key="2">
    <source>
        <dbReference type="SAM" id="MobiDB-lite"/>
    </source>
</evidence>
<feature type="region of interest" description="Disordered" evidence="2">
    <location>
        <begin position="1"/>
        <end position="35"/>
    </location>
</feature>
<proteinExistence type="predicted"/>
<dbReference type="RefSeq" id="XP_028887353.1">
    <property type="nucleotide sequence ID" value="XM_029020845.1"/>
</dbReference>
<evidence type="ECO:0000313" key="3">
    <source>
        <dbReference type="EMBL" id="ORC93287.1"/>
    </source>
</evidence>
<evidence type="ECO:0000256" key="1">
    <source>
        <dbReference type="SAM" id="Coils"/>
    </source>
</evidence>
<feature type="compositionally biased region" description="Polar residues" evidence="2">
    <location>
        <begin position="1178"/>
        <end position="1237"/>
    </location>
</feature>
<keyword evidence="1" id="KW-0175">Coiled coil</keyword>
<dbReference type="PANTHER" id="PTHR48125:SF12">
    <property type="entry name" value="AT HOOK TRANSCRIPTION FACTOR FAMILY-RELATED"/>
    <property type="match status" value="1"/>
</dbReference>
<evidence type="ECO:0000313" key="4">
    <source>
        <dbReference type="Proteomes" id="UP000192257"/>
    </source>
</evidence>
<dbReference type="OrthoDB" id="266612at2759"/>
<feature type="region of interest" description="Disordered" evidence="2">
    <location>
        <begin position="258"/>
        <end position="294"/>
    </location>
</feature>
<feature type="coiled-coil region" evidence="1">
    <location>
        <begin position="552"/>
        <end position="593"/>
    </location>
</feature>
<feature type="compositionally biased region" description="Polar residues" evidence="2">
    <location>
        <begin position="1277"/>
        <end position="1300"/>
    </location>
</feature>
<comment type="caution">
    <text evidence="3">The sequence shown here is derived from an EMBL/GenBank/DDBJ whole genome shotgun (WGS) entry which is preliminary data.</text>
</comment>
<feature type="region of interest" description="Disordered" evidence="2">
    <location>
        <begin position="181"/>
        <end position="212"/>
    </location>
</feature>
<feature type="compositionally biased region" description="Polar residues" evidence="2">
    <location>
        <begin position="1005"/>
        <end position="1015"/>
    </location>
</feature>
<dbReference type="EMBL" id="NBCO01000001">
    <property type="protein sequence ID" value="ORC93287.1"/>
    <property type="molecule type" value="Genomic_DNA"/>
</dbReference>
<dbReference type="GeneID" id="39980625"/>
<name>A0A1X0P8L1_9TRYP</name>
<dbReference type="PANTHER" id="PTHR48125">
    <property type="entry name" value="LP07818P1"/>
    <property type="match status" value="1"/>
</dbReference>
<feature type="compositionally biased region" description="Low complexity" evidence="2">
    <location>
        <begin position="1"/>
        <end position="17"/>
    </location>
</feature>
<dbReference type="Proteomes" id="UP000192257">
    <property type="component" value="Unassembled WGS sequence"/>
</dbReference>
<feature type="compositionally biased region" description="Low complexity" evidence="2">
    <location>
        <begin position="1369"/>
        <end position="1393"/>
    </location>
</feature>
<feature type="coiled-coil region" evidence="1">
    <location>
        <begin position="663"/>
        <end position="697"/>
    </location>
</feature>
<feature type="region of interest" description="Disordered" evidence="2">
    <location>
        <begin position="949"/>
        <end position="1049"/>
    </location>
</feature>
<feature type="region of interest" description="Disordered" evidence="2">
    <location>
        <begin position="313"/>
        <end position="364"/>
    </location>
</feature>
<feature type="compositionally biased region" description="Low complexity" evidence="2">
    <location>
        <begin position="200"/>
        <end position="211"/>
    </location>
</feature>
<feature type="region of interest" description="Disordered" evidence="2">
    <location>
        <begin position="1130"/>
        <end position="1460"/>
    </location>
</feature>
<feature type="compositionally biased region" description="Basic and acidic residues" evidence="2">
    <location>
        <begin position="1257"/>
        <end position="1276"/>
    </location>
</feature>
<protein>
    <submittedName>
        <fullName evidence="3">Uncharacterized protein</fullName>
    </submittedName>
</protein>
<feature type="compositionally biased region" description="Basic and acidic residues" evidence="2">
    <location>
        <begin position="834"/>
        <end position="849"/>
    </location>
</feature>
<feature type="region of interest" description="Disordered" evidence="2">
    <location>
        <begin position="834"/>
        <end position="854"/>
    </location>
</feature>
<feature type="compositionally biased region" description="Low complexity" evidence="2">
    <location>
        <begin position="1326"/>
        <end position="1339"/>
    </location>
</feature>
<feature type="compositionally biased region" description="Pro residues" evidence="2">
    <location>
        <begin position="958"/>
        <end position="969"/>
    </location>
</feature>